<reference evidence="2" key="1">
    <citation type="journal article" date="2020" name="Stud. Mycol.">
        <title>101 Dothideomycetes genomes: a test case for predicting lifestyles and emergence of pathogens.</title>
        <authorList>
            <person name="Haridas S."/>
            <person name="Albert R."/>
            <person name="Binder M."/>
            <person name="Bloem J."/>
            <person name="Labutti K."/>
            <person name="Salamov A."/>
            <person name="Andreopoulos B."/>
            <person name="Baker S."/>
            <person name="Barry K."/>
            <person name="Bills G."/>
            <person name="Bluhm B."/>
            <person name="Cannon C."/>
            <person name="Castanera R."/>
            <person name="Culley D."/>
            <person name="Daum C."/>
            <person name="Ezra D."/>
            <person name="Gonzalez J."/>
            <person name="Henrissat B."/>
            <person name="Kuo A."/>
            <person name="Liang C."/>
            <person name="Lipzen A."/>
            <person name="Lutzoni F."/>
            <person name="Magnuson J."/>
            <person name="Mondo S."/>
            <person name="Nolan M."/>
            <person name="Ohm R."/>
            <person name="Pangilinan J."/>
            <person name="Park H.-J."/>
            <person name="Ramirez L."/>
            <person name="Alfaro M."/>
            <person name="Sun H."/>
            <person name="Tritt A."/>
            <person name="Yoshinaga Y."/>
            <person name="Zwiers L.-H."/>
            <person name="Turgeon B."/>
            <person name="Goodwin S."/>
            <person name="Spatafora J."/>
            <person name="Crous P."/>
            <person name="Grigoriev I."/>
        </authorList>
    </citation>
    <scope>NUCLEOTIDE SEQUENCE</scope>
    <source>
        <strain evidence="2">CBS 121167</strain>
    </source>
</reference>
<dbReference type="EMBL" id="ML995503">
    <property type="protein sequence ID" value="KAF2137355.1"/>
    <property type="molecule type" value="Genomic_DNA"/>
</dbReference>
<dbReference type="Proteomes" id="UP000799438">
    <property type="component" value="Unassembled WGS sequence"/>
</dbReference>
<sequence>MRFISSIIPLLALLATAASAATCSTPGQCIHLNTIYSNAPSGRPGNYFNNLQFEVWEDNADSSEVALCRADWDYRTPAGRPQGYIICNTTAWSWYVPSYESFKVFDLEVRHDFQDQNNTWHEKYARLNLNSETASCGGSAVGAAGCTWGPVDAAVYNETTSSWY</sequence>
<evidence type="ECO:0000313" key="2">
    <source>
        <dbReference type="EMBL" id="KAF2137355.1"/>
    </source>
</evidence>
<name>A0A6A6B263_9PEZI</name>
<feature type="chain" id="PRO_5025570934" description="AA1-like domain-containing protein" evidence="1">
    <location>
        <begin position="21"/>
        <end position="164"/>
    </location>
</feature>
<dbReference type="AlphaFoldDB" id="A0A6A6B263"/>
<keyword evidence="3" id="KW-1185">Reference proteome</keyword>
<feature type="signal peptide" evidence="1">
    <location>
        <begin position="1"/>
        <end position="20"/>
    </location>
</feature>
<protein>
    <recommendedName>
        <fullName evidence="4">AA1-like domain-containing protein</fullName>
    </recommendedName>
</protein>
<dbReference type="RefSeq" id="XP_033393073.1">
    <property type="nucleotide sequence ID" value="XM_033546458.1"/>
</dbReference>
<evidence type="ECO:0008006" key="4">
    <source>
        <dbReference type="Google" id="ProtNLM"/>
    </source>
</evidence>
<organism evidence="2 3">
    <name type="scientific">Aplosporella prunicola CBS 121167</name>
    <dbReference type="NCBI Taxonomy" id="1176127"/>
    <lineage>
        <taxon>Eukaryota</taxon>
        <taxon>Fungi</taxon>
        <taxon>Dikarya</taxon>
        <taxon>Ascomycota</taxon>
        <taxon>Pezizomycotina</taxon>
        <taxon>Dothideomycetes</taxon>
        <taxon>Dothideomycetes incertae sedis</taxon>
        <taxon>Botryosphaeriales</taxon>
        <taxon>Aplosporellaceae</taxon>
        <taxon>Aplosporella</taxon>
    </lineage>
</organism>
<gene>
    <name evidence="2" type="ORF">K452DRAFT_361905</name>
</gene>
<evidence type="ECO:0000256" key="1">
    <source>
        <dbReference type="SAM" id="SignalP"/>
    </source>
</evidence>
<proteinExistence type="predicted"/>
<keyword evidence="1" id="KW-0732">Signal</keyword>
<dbReference type="GeneID" id="54303964"/>
<accession>A0A6A6B263</accession>
<evidence type="ECO:0000313" key="3">
    <source>
        <dbReference type="Proteomes" id="UP000799438"/>
    </source>
</evidence>